<evidence type="ECO:0000313" key="1">
    <source>
        <dbReference type="EMBL" id="PAP76469.1"/>
    </source>
</evidence>
<dbReference type="RefSeq" id="WP_095510127.1">
    <property type="nucleotide sequence ID" value="NZ_MQWD01000001.1"/>
</dbReference>
<gene>
    <name evidence="1" type="ORF">BSZ37_08460</name>
</gene>
<keyword evidence="2" id="KW-1185">Reference proteome</keyword>
<proteinExistence type="predicted"/>
<dbReference type="Proteomes" id="UP000216339">
    <property type="component" value="Unassembled WGS sequence"/>
</dbReference>
<dbReference type="AlphaFoldDB" id="A0A271J162"/>
<evidence type="ECO:0000313" key="2">
    <source>
        <dbReference type="Proteomes" id="UP000216339"/>
    </source>
</evidence>
<dbReference type="OrthoDB" id="99480at2"/>
<name>A0A271J162_9BACT</name>
<dbReference type="SUPFAM" id="SSF52833">
    <property type="entry name" value="Thioredoxin-like"/>
    <property type="match status" value="1"/>
</dbReference>
<organism evidence="1 2">
    <name type="scientific">Rubrivirga marina</name>
    <dbReference type="NCBI Taxonomy" id="1196024"/>
    <lineage>
        <taxon>Bacteria</taxon>
        <taxon>Pseudomonadati</taxon>
        <taxon>Rhodothermota</taxon>
        <taxon>Rhodothermia</taxon>
        <taxon>Rhodothermales</taxon>
        <taxon>Rubricoccaceae</taxon>
        <taxon>Rubrivirga</taxon>
    </lineage>
</organism>
<reference evidence="1 2" key="1">
    <citation type="submission" date="2016-11" db="EMBL/GenBank/DDBJ databases">
        <title>Study of marine rhodopsin-containing bacteria.</title>
        <authorList>
            <person name="Yoshizawa S."/>
            <person name="Kumagai Y."/>
            <person name="Kogure K."/>
        </authorList>
    </citation>
    <scope>NUCLEOTIDE SEQUENCE [LARGE SCALE GENOMIC DNA]</scope>
    <source>
        <strain evidence="1 2">SAORIC-28</strain>
    </source>
</reference>
<sequence length="130" mass="14371">MSDTSRTDRALAKQVAALGIPEIRRHILLCADPTKPKCADREASLASWTFLKRRLRELGLSEAGGVYRTKANCLRVCLAGPIAVVYPEGAWYHSCTPDVLERIIQEHLIGGRVVEDHLLARRPLPATGDE</sequence>
<comment type="caution">
    <text evidence="1">The sequence shown here is derived from an EMBL/GenBank/DDBJ whole genome shotgun (WGS) entry which is preliminary data.</text>
</comment>
<dbReference type="CDD" id="cd02980">
    <property type="entry name" value="TRX_Fd_family"/>
    <property type="match status" value="1"/>
</dbReference>
<dbReference type="InterPro" id="IPR036249">
    <property type="entry name" value="Thioredoxin-like_sf"/>
</dbReference>
<accession>A0A271J162</accession>
<protein>
    <submittedName>
        <fullName evidence="1">Ferredoxin</fullName>
    </submittedName>
</protein>
<dbReference type="Gene3D" id="3.40.30.10">
    <property type="entry name" value="Glutaredoxin"/>
    <property type="match status" value="1"/>
</dbReference>
<dbReference type="EMBL" id="MQWD01000001">
    <property type="protein sequence ID" value="PAP76469.1"/>
    <property type="molecule type" value="Genomic_DNA"/>
</dbReference>